<organism evidence="2">
    <name type="scientific">Desulfitobacterium hafniense</name>
    <name type="common">Desulfitobacterium frappieri</name>
    <dbReference type="NCBI Taxonomy" id="49338"/>
    <lineage>
        <taxon>Bacteria</taxon>
        <taxon>Bacillati</taxon>
        <taxon>Bacillota</taxon>
        <taxon>Clostridia</taxon>
        <taxon>Eubacteriales</taxon>
        <taxon>Desulfitobacteriaceae</taxon>
        <taxon>Desulfitobacterium</taxon>
    </lineage>
</organism>
<dbReference type="InterPro" id="IPR000182">
    <property type="entry name" value="GNAT_dom"/>
</dbReference>
<dbReference type="PANTHER" id="PTHR43415:SF3">
    <property type="entry name" value="GNAT-FAMILY ACETYLTRANSFERASE"/>
    <property type="match status" value="1"/>
</dbReference>
<dbReference type="Pfam" id="PF13302">
    <property type="entry name" value="Acetyltransf_3"/>
    <property type="match status" value="1"/>
</dbReference>
<dbReference type="PANTHER" id="PTHR43415">
    <property type="entry name" value="SPERMIDINE N(1)-ACETYLTRANSFERASE"/>
    <property type="match status" value="1"/>
</dbReference>
<feature type="domain" description="N-acetyltransferase" evidence="1">
    <location>
        <begin position="7"/>
        <end position="171"/>
    </location>
</feature>
<protein>
    <submittedName>
        <fullName evidence="2">Acetyltransferase, ribosomal protein N-acetylase</fullName>
    </submittedName>
</protein>
<accession>A0A098B1I3</accession>
<dbReference type="SUPFAM" id="SSF55729">
    <property type="entry name" value="Acyl-CoA N-acyltransferases (Nat)"/>
    <property type="match status" value="1"/>
</dbReference>
<dbReference type="PROSITE" id="PS51186">
    <property type="entry name" value="GNAT"/>
    <property type="match status" value="1"/>
</dbReference>
<gene>
    <name evidence="2" type="ORF">DPCES_1829</name>
</gene>
<sequence length="185" mass="21861">MLQGKKTFLRPLELDDIPIFYQWYNNQNLNYWANAAWPLSTMLSEEEIEERFFTPQKDGSRYLILNEEQKPIGTVGYRDVNLPARSAVLFIVIGESDYWNRGYGTDALKVLIDYLFYQWNFHRLSLDLWDGNLRALKAYEKLGFKVEGRLRQARFVLGEYRDGILMGLLRDEYLEHHPPHPPQGI</sequence>
<keyword evidence="2" id="KW-0687">Ribonucleoprotein</keyword>
<dbReference type="InterPro" id="IPR016181">
    <property type="entry name" value="Acyl_CoA_acyltransferase"/>
</dbReference>
<name>A0A098B1I3_DESHA</name>
<proteinExistence type="predicted"/>
<evidence type="ECO:0000313" key="2">
    <source>
        <dbReference type="EMBL" id="CDX01716.1"/>
    </source>
</evidence>
<dbReference type="Gene3D" id="3.40.630.30">
    <property type="match status" value="1"/>
</dbReference>
<dbReference type="AlphaFoldDB" id="A0A098B1I3"/>
<keyword evidence="2" id="KW-0689">Ribosomal protein</keyword>
<keyword evidence="2" id="KW-0808">Transferase</keyword>
<dbReference type="GO" id="GO:0005840">
    <property type="term" value="C:ribosome"/>
    <property type="evidence" value="ECO:0007669"/>
    <property type="project" value="UniProtKB-KW"/>
</dbReference>
<dbReference type="PATRIC" id="fig|49338.4.peg.1969"/>
<dbReference type="EMBL" id="LK996017">
    <property type="protein sequence ID" value="CDX01716.1"/>
    <property type="molecule type" value="Genomic_DNA"/>
</dbReference>
<reference evidence="2" key="1">
    <citation type="submission" date="2014-07" db="EMBL/GenBank/DDBJ databases">
        <authorList>
            <person name="Hornung V.Bastian."/>
        </authorList>
    </citation>
    <scope>NUCLEOTIDE SEQUENCE</scope>
    <source>
        <strain evidence="2">PCE-S</strain>
    </source>
</reference>
<dbReference type="GO" id="GO:0016747">
    <property type="term" value="F:acyltransferase activity, transferring groups other than amino-acyl groups"/>
    <property type="evidence" value="ECO:0007669"/>
    <property type="project" value="InterPro"/>
</dbReference>
<evidence type="ECO:0000259" key="1">
    <source>
        <dbReference type="PROSITE" id="PS51186"/>
    </source>
</evidence>
<dbReference type="CDD" id="cd04301">
    <property type="entry name" value="NAT_SF"/>
    <property type="match status" value="1"/>
</dbReference>
<dbReference type="RefSeq" id="WP_015944238.1">
    <property type="nucleotide sequence ID" value="NZ_JAYFNZ010000053.1"/>
</dbReference>